<sequence length="145" mass="16549">MKNFLIIIFLITPLFTQAQKLKVKEKEVPVTQAQESSNLSLRKIFKNESATSDFTFEVGPGQKRLRVSAQGSCDQGTIEIIVFWPSEIAKIKDQTHYKMLKINSAADVSRSYVLKLDNEDYQGTWRIMINARDVIGNYQLEMSAN</sequence>
<comment type="caution">
    <text evidence="1">The sequence shown here is derived from an EMBL/GenBank/DDBJ whole genome shotgun (WGS) entry which is preliminary data.</text>
</comment>
<organism evidence="1 2">
    <name type="scientific">Splendidivirga corallicola</name>
    <dbReference type="NCBI Taxonomy" id="3051826"/>
    <lineage>
        <taxon>Bacteria</taxon>
        <taxon>Pseudomonadati</taxon>
        <taxon>Bacteroidota</taxon>
        <taxon>Cytophagia</taxon>
        <taxon>Cytophagales</taxon>
        <taxon>Splendidivirgaceae</taxon>
        <taxon>Splendidivirga</taxon>
    </lineage>
</organism>
<reference evidence="1" key="1">
    <citation type="submission" date="2023-06" db="EMBL/GenBank/DDBJ databases">
        <title>Genomic of Parafulvivirga corallium.</title>
        <authorList>
            <person name="Wang G."/>
        </authorList>
    </citation>
    <scope>NUCLEOTIDE SEQUENCE</scope>
    <source>
        <strain evidence="1">BMA10</strain>
    </source>
</reference>
<dbReference type="EMBL" id="JAUJEA010000003">
    <property type="protein sequence ID" value="MDN5201767.1"/>
    <property type="molecule type" value="Genomic_DNA"/>
</dbReference>
<evidence type="ECO:0000313" key="2">
    <source>
        <dbReference type="Proteomes" id="UP001172082"/>
    </source>
</evidence>
<evidence type="ECO:0008006" key="3">
    <source>
        <dbReference type="Google" id="ProtNLM"/>
    </source>
</evidence>
<dbReference type="RefSeq" id="WP_346751796.1">
    <property type="nucleotide sequence ID" value="NZ_JAUJEA010000003.1"/>
</dbReference>
<name>A0ABT8KP09_9BACT</name>
<evidence type="ECO:0000313" key="1">
    <source>
        <dbReference type="EMBL" id="MDN5201767.1"/>
    </source>
</evidence>
<keyword evidence="2" id="KW-1185">Reference proteome</keyword>
<dbReference type="Proteomes" id="UP001172082">
    <property type="component" value="Unassembled WGS sequence"/>
</dbReference>
<accession>A0ABT8KP09</accession>
<protein>
    <recommendedName>
        <fullName evidence="3">DUF2914 domain-containing protein</fullName>
    </recommendedName>
</protein>
<gene>
    <name evidence="1" type="ORF">QQ008_10350</name>
</gene>
<proteinExistence type="predicted"/>